<reference evidence="3 4" key="1">
    <citation type="submission" date="2018-08" db="EMBL/GenBank/DDBJ databases">
        <title>Bacillus phenotypic plasticity.</title>
        <authorList>
            <person name="Hurtado E."/>
        </authorList>
    </citation>
    <scope>NUCLEOTIDE SEQUENCE [LARGE SCALE GENOMIC DNA]</scope>
    <source>
        <strain evidence="3 4">427</strain>
    </source>
</reference>
<sequence length="1286" mass="138457">MDFVFGKIGEVIQGLIASVWAWIIGPFKDLRTFEDLIYGKDKDESLAFGIFTDKELTGIFGPGVTAITILSITAILIGIIIWGMRISQSGINPSSRTRNIEFFLDLIIVALLFWNLPALYELLFGVNYTIVGLFDAAKDGELIKISDEIKNNNDVLGNLIIQLCLLGLAIWANFYYMMRKLTLMIFMILGPLMVGFYLIPQTKLITLGWIKELIGTIFVQSIHAILFWIVSLMAVSSSGIEAVILYVVFIPTAEALRSLFGLGGQTHNNLSKAGAMFGMSALAGVYGAAKGAMNGKSVTETLKGAYKGLKGRKGSSDNGDPEGQKGLAANLGTDTGSTSLGEKMLKAGDLVSKGGKAVVGMAGSIAGSPMGPSGSILGAAIGSEIGSVTGGVAGRAALLAGHGIGKPIGKAFSGFKKGVSNAWNSDKRADDELADRLAEDETAKWAEGNKQSFFDTAKERFPDADEKSLMTMWDQEVSSKKAAFKEKARAQIQSIRKNDGKMAKADSLVSSGAAAITDKWANENKEAFFDKYDKEHPLPSEATPEQRAQHHSARDDAWNQKLNSKSNEFNNMASELANAESNGNPLSGSFINKKDFAKKLALAAFKDQKAGFISDYMKQNPSANLSDAENAFADKFGSDRAVLGSLHAATEKGTNKVAGAKLYSGSDVNSGYLLSQMAALKTNEAKNKFINNHREQNSLSSTNDLVNQAATGFTNDWASKNAVAFKQKFDQMNPLSENASEIEVKAHEQRREQAWQNAVAAQKSHYSQIATEAAKSIAGEDLTSSTLVKKGTFLEAVSSKAFDADKKIFESKVTDKNAVPNFSRSLSDYSNIAGHAISSVPASTLGSLEDAEKSWNNVSHDNFVGNLNDLKQGSAAFAPLSHAVVSKKTALGAAAVATAVGSGVKQGFLEGSNYKTISNFVKDSKVGKTSEQFITSMKENLNNAQSEHGSLMQSIKTNGLQGVQDSIIMPISSAAAQGIDVFKNHVPADVVDRHVGFKNSVALAGGLIGGIVGYQKGAKAGLAVNPYKKATNQRIAEVSEIQQMAESFKDATGKKHIADGAIQLVTNDNESFIQVRDKTGHFRVVSRKGSGDSTLNKGQVLYQNLGIENGMLQKMTNPFSLDSAGGKILHNKNINVDPNKLVGDRTGKVPFKNIEIQSFNQMVDSGQFYLNDITANQMRDIQMVVERSRSYVTATDHSGNAFRISPYGNGDTRLADGQQVFSKCSISNKKLSKIGTPYTIENEQEVPCDYTSTLNPSDLIRIKPNKRLSQRREKEIFRHKGIGGAL</sequence>
<feature type="transmembrane region" description="Helical" evidence="2">
    <location>
        <begin position="181"/>
        <end position="199"/>
    </location>
</feature>
<evidence type="ECO:0000313" key="3">
    <source>
        <dbReference type="EMBL" id="KAA6446990.1"/>
    </source>
</evidence>
<feature type="transmembrane region" description="Helical" evidence="2">
    <location>
        <begin position="155"/>
        <end position="174"/>
    </location>
</feature>
<dbReference type="RefSeq" id="WP_150150070.1">
    <property type="nucleotide sequence ID" value="NZ_QSND01000007.1"/>
</dbReference>
<feature type="transmembrane region" description="Helical" evidence="2">
    <location>
        <begin position="102"/>
        <end position="120"/>
    </location>
</feature>
<feature type="transmembrane region" description="Helical" evidence="2">
    <location>
        <begin position="59"/>
        <end position="82"/>
    </location>
</feature>
<protein>
    <recommendedName>
        <fullName evidence="5">Type IV secretion system protein</fullName>
    </recommendedName>
</protein>
<evidence type="ECO:0008006" key="5">
    <source>
        <dbReference type="Google" id="ProtNLM"/>
    </source>
</evidence>
<evidence type="ECO:0000256" key="2">
    <source>
        <dbReference type="SAM" id="Phobius"/>
    </source>
</evidence>
<keyword evidence="2" id="KW-0472">Membrane</keyword>
<proteinExistence type="predicted"/>
<name>A0A5M8RHW7_9BACI</name>
<evidence type="ECO:0000256" key="1">
    <source>
        <dbReference type="SAM" id="MobiDB-lite"/>
    </source>
</evidence>
<organism evidence="3 4">
    <name type="scientific">Bacillus swezeyi</name>
    <dbReference type="NCBI Taxonomy" id="1925020"/>
    <lineage>
        <taxon>Bacteria</taxon>
        <taxon>Bacillati</taxon>
        <taxon>Bacillota</taxon>
        <taxon>Bacilli</taxon>
        <taxon>Bacillales</taxon>
        <taxon>Bacillaceae</taxon>
        <taxon>Bacillus</taxon>
    </lineage>
</organism>
<dbReference type="EMBL" id="QSND01000007">
    <property type="protein sequence ID" value="KAA6446990.1"/>
    <property type="molecule type" value="Genomic_DNA"/>
</dbReference>
<keyword evidence="2" id="KW-1133">Transmembrane helix</keyword>
<keyword evidence="2" id="KW-0812">Transmembrane</keyword>
<accession>A0A5M8RHW7</accession>
<comment type="caution">
    <text evidence="3">The sequence shown here is derived from an EMBL/GenBank/DDBJ whole genome shotgun (WGS) entry which is preliminary data.</text>
</comment>
<gene>
    <name evidence="3" type="ORF">DX927_23385</name>
</gene>
<evidence type="ECO:0000313" key="4">
    <source>
        <dbReference type="Proteomes" id="UP000324326"/>
    </source>
</evidence>
<feature type="region of interest" description="Disordered" evidence="1">
    <location>
        <begin position="309"/>
        <end position="329"/>
    </location>
</feature>
<dbReference type="Proteomes" id="UP000324326">
    <property type="component" value="Unassembled WGS sequence"/>
</dbReference>